<dbReference type="EMBL" id="JAUIZM010000002">
    <property type="protein sequence ID" value="KAK1398970.1"/>
    <property type="molecule type" value="Genomic_DNA"/>
</dbReference>
<dbReference type="Proteomes" id="UP001237642">
    <property type="component" value="Unassembled WGS sequence"/>
</dbReference>
<name>A0AAD8N219_9APIA</name>
<evidence type="ECO:0000256" key="1">
    <source>
        <dbReference type="SAM" id="MobiDB-lite"/>
    </source>
</evidence>
<evidence type="ECO:0000313" key="2">
    <source>
        <dbReference type="EMBL" id="KAK1398970.1"/>
    </source>
</evidence>
<feature type="region of interest" description="Disordered" evidence="1">
    <location>
        <begin position="1"/>
        <end position="28"/>
    </location>
</feature>
<dbReference type="AlphaFoldDB" id="A0AAD8N219"/>
<keyword evidence="3" id="KW-1185">Reference proteome</keyword>
<reference evidence="2" key="1">
    <citation type="submission" date="2023-02" db="EMBL/GenBank/DDBJ databases">
        <title>Genome of toxic invasive species Heracleum sosnowskyi carries increased number of genes despite the absence of recent whole-genome duplications.</title>
        <authorList>
            <person name="Schelkunov M."/>
            <person name="Shtratnikova V."/>
            <person name="Makarenko M."/>
            <person name="Klepikova A."/>
            <person name="Omelchenko D."/>
            <person name="Novikova G."/>
            <person name="Obukhova E."/>
            <person name="Bogdanov V."/>
            <person name="Penin A."/>
            <person name="Logacheva M."/>
        </authorList>
    </citation>
    <scope>NUCLEOTIDE SEQUENCE</scope>
    <source>
        <strain evidence="2">Hsosn_3</strain>
        <tissue evidence="2">Leaf</tissue>
    </source>
</reference>
<comment type="caution">
    <text evidence="2">The sequence shown here is derived from an EMBL/GenBank/DDBJ whole genome shotgun (WGS) entry which is preliminary data.</text>
</comment>
<gene>
    <name evidence="2" type="ORF">POM88_008833</name>
</gene>
<feature type="compositionally biased region" description="Polar residues" evidence="1">
    <location>
        <begin position="126"/>
        <end position="139"/>
    </location>
</feature>
<protein>
    <submittedName>
        <fullName evidence="2">Uncharacterized protein</fullName>
    </submittedName>
</protein>
<organism evidence="2 3">
    <name type="scientific">Heracleum sosnowskyi</name>
    <dbReference type="NCBI Taxonomy" id="360622"/>
    <lineage>
        <taxon>Eukaryota</taxon>
        <taxon>Viridiplantae</taxon>
        <taxon>Streptophyta</taxon>
        <taxon>Embryophyta</taxon>
        <taxon>Tracheophyta</taxon>
        <taxon>Spermatophyta</taxon>
        <taxon>Magnoliopsida</taxon>
        <taxon>eudicotyledons</taxon>
        <taxon>Gunneridae</taxon>
        <taxon>Pentapetalae</taxon>
        <taxon>asterids</taxon>
        <taxon>campanulids</taxon>
        <taxon>Apiales</taxon>
        <taxon>Apiaceae</taxon>
        <taxon>Apioideae</taxon>
        <taxon>apioid superclade</taxon>
        <taxon>Tordylieae</taxon>
        <taxon>Tordyliinae</taxon>
        <taxon>Heracleum</taxon>
    </lineage>
</organism>
<proteinExistence type="predicted"/>
<feature type="region of interest" description="Disordered" evidence="1">
    <location>
        <begin position="45"/>
        <end position="159"/>
    </location>
</feature>
<evidence type="ECO:0000313" key="3">
    <source>
        <dbReference type="Proteomes" id="UP001237642"/>
    </source>
</evidence>
<sequence length="159" mass="18200">MLYSIDEDVMSHQKAKKDKKNSGMVDVPVHNQNWSTDFVESDFSDDVIDNDDGERMVANSTDDEDSEMRFPRFNEATYMANPQFEIDKGPTPTAPRPNKKKKTKMPPQVPPQMPPNDHSQGGIFDSVSQSSKPTNTMKQLQRARNEKLEALKKKKDWKL</sequence>
<accession>A0AAD8N219</accession>
<reference evidence="2" key="2">
    <citation type="submission" date="2023-05" db="EMBL/GenBank/DDBJ databases">
        <authorList>
            <person name="Schelkunov M.I."/>
        </authorList>
    </citation>
    <scope>NUCLEOTIDE SEQUENCE</scope>
    <source>
        <strain evidence="2">Hsosn_3</strain>
        <tissue evidence="2">Leaf</tissue>
    </source>
</reference>